<name>A0A098VQ95_9MICR</name>
<evidence type="ECO:0000256" key="1">
    <source>
        <dbReference type="SAM" id="MobiDB-lite"/>
    </source>
</evidence>
<evidence type="ECO:0000313" key="3">
    <source>
        <dbReference type="EMBL" id="KGG51227.1"/>
    </source>
</evidence>
<evidence type="ECO:0000313" key="4">
    <source>
        <dbReference type="Proteomes" id="UP000029725"/>
    </source>
</evidence>
<sequence>MNYYGSYLILFLVLCLISDSFSFPGENVRSRAVLQYYGKHVVPKKTSEGKCGDGCNFGCEKNSIQDLPPSLLNPDPTTDEIPKFFLPKPPKPPKTPSDVDKKDCVCDQSIRVNEDPENTPDVQVVQSNAPVPEGIMSSKETKSSCPASSICADDGVFTRISIAVMDEELTLPEITDKNQIFVEKKKWVLVERQGKVCYCKLTADDMVKRENTWLIQTPIGQAASETDCITEQYIVFNHNATKRLDLKPTKDGEEMEFVLLEAIEPPPGLIINQKNPNMGTTITFNPIGLGLD</sequence>
<feature type="signal peptide" evidence="2">
    <location>
        <begin position="1"/>
        <end position="22"/>
    </location>
</feature>
<dbReference type="GeneID" id="25259885"/>
<keyword evidence="4" id="KW-1185">Reference proteome</keyword>
<dbReference type="AlphaFoldDB" id="A0A098VQ95"/>
<reference evidence="3 4" key="1">
    <citation type="submission" date="2014-04" db="EMBL/GenBank/DDBJ databases">
        <title>A new species of microsporidia sheds light on the evolution of extreme parasitism.</title>
        <authorList>
            <person name="Haag K.L."/>
            <person name="James T.Y."/>
            <person name="Larsson R."/>
            <person name="Schaer T.M."/>
            <person name="Refardt D."/>
            <person name="Pombert J.-F."/>
            <person name="Ebert D."/>
        </authorList>
    </citation>
    <scope>NUCLEOTIDE SEQUENCE [LARGE SCALE GENOMIC DNA]</scope>
    <source>
        <strain evidence="3 4">UGP3</strain>
        <tissue evidence="3">Spores</tissue>
    </source>
</reference>
<proteinExistence type="predicted"/>
<protein>
    <submittedName>
        <fullName evidence="3">Uncharacterized protein</fullName>
    </submittedName>
</protein>
<dbReference type="EMBL" id="JMKJ01000344">
    <property type="protein sequence ID" value="KGG51227.1"/>
    <property type="molecule type" value="Genomic_DNA"/>
</dbReference>
<comment type="caution">
    <text evidence="3">The sequence shown here is derived from an EMBL/GenBank/DDBJ whole genome shotgun (WGS) entry which is preliminary data.</text>
</comment>
<dbReference type="RefSeq" id="XP_013237654.1">
    <property type="nucleotide sequence ID" value="XM_013382200.1"/>
</dbReference>
<evidence type="ECO:0000256" key="2">
    <source>
        <dbReference type="SAM" id="SignalP"/>
    </source>
</evidence>
<dbReference type="Proteomes" id="UP000029725">
    <property type="component" value="Unassembled WGS sequence"/>
</dbReference>
<accession>A0A098VQ95</accession>
<gene>
    <name evidence="3" type="ORF">DI09_40p130</name>
</gene>
<feature type="chain" id="PRO_5001941942" evidence="2">
    <location>
        <begin position="23"/>
        <end position="292"/>
    </location>
</feature>
<dbReference type="VEuPathDB" id="MicrosporidiaDB:DI09_40p130"/>
<feature type="region of interest" description="Disordered" evidence="1">
    <location>
        <begin position="78"/>
        <end position="101"/>
    </location>
</feature>
<dbReference type="HOGENOM" id="CLU_953423_0_0_1"/>
<organism evidence="3 4">
    <name type="scientific">Mitosporidium daphniae</name>
    <dbReference type="NCBI Taxonomy" id="1485682"/>
    <lineage>
        <taxon>Eukaryota</taxon>
        <taxon>Fungi</taxon>
        <taxon>Fungi incertae sedis</taxon>
        <taxon>Microsporidia</taxon>
        <taxon>Mitosporidium</taxon>
    </lineage>
</organism>
<keyword evidence="2" id="KW-0732">Signal</keyword>